<dbReference type="Proteomes" id="UP001597361">
    <property type="component" value="Unassembled WGS sequence"/>
</dbReference>
<dbReference type="InterPro" id="IPR016286">
    <property type="entry name" value="FUC_metazoa-typ"/>
</dbReference>
<accession>A0ABW4VSY1</accession>
<evidence type="ECO:0000256" key="2">
    <source>
        <dbReference type="ARBA" id="ARBA00007951"/>
    </source>
</evidence>
<feature type="domain" description="Glycoside hydrolase family 29 N-terminal" evidence="7">
    <location>
        <begin position="22"/>
        <end position="326"/>
    </location>
</feature>
<evidence type="ECO:0000313" key="8">
    <source>
        <dbReference type="EMBL" id="MFD2037236.1"/>
    </source>
</evidence>
<dbReference type="RefSeq" id="WP_376888946.1">
    <property type="nucleotide sequence ID" value="NZ_JBHUHR010000046.1"/>
</dbReference>
<evidence type="ECO:0000259" key="7">
    <source>
        <dbReference type="Pfam" id="PF01120"/>
    </source>
</evidence>
<dbReference type="SMART" id="SM00812">
    <property type="entry name" value="Alpha_L_fucos"/>
    <property type="match status" value="1"/>
</dbReference>
<dbReference type="SUPFAM" id="SSF51445">
    <property type="entry name" value="(Trans)glycosidases"/>
    <property type="match status" value="1"/>
</dbReference>
<protein>
    <recommendedName>
        <fullName evidence="3">alpha-L-fucosidase</fullName>
        <ecNumber evidence="3">3.2.1.51</ecNumber>
    </recommendedName>
</protein>
<keyword evidence="5" id="KW-0378">Hydrolase</keyword>
<evidence type="ECO:0000256" key="6">
    <source>
        <dbReference type="ARBA" id="ARBA00023295"/>
    </source>
</evidence>
<dbReference type="InterPro" id="IPR000933">
    <property type="entry name" value="Glyco_hydro_29"/>
</dbReference>
<keyword evidence="6" id="KW-0326">Glycosidase</keyword>
<dbReference type="PANTHER" id="PTHR10030">
    <property type="entry name" value="ALPHA-L-FUCOSIDASE"/>
    <property type="match status" value="1"/>
</dbReference>
<comment type="caution">
    <text evidence="8">The sequence shown here is derived from an EMBL/GenBank/DDBJ whole genome shotgun (WGS) entry which is preliminary data.</text>
</comment>
<dbReference type="EMBL" id="JBHUHR010000046">
    <property type="protein sequence ID" value="MFD2037236.1"/>
    <property type="molecule type" value="Genomic_DNA"/>
</dbReference>
<sequence>MRKMFLVFTLVYGCVIQHTMAQTDGQSEKMKWFEEAKLGIFIHWGIYAVDGIDESWSFFNGYISHDDYMKQLGGFTAEHYNPEHWAQLIKKSGAKYAVITSKHHDGVALWDTKASELSVVKKTPAGRDLIAPLMKALEKEGVKKGLYYSVLDWSHQDYDNFTRNKKRYEDDPKRFSRFVDFNFAQLKELSSTFTPDLYWFDGDWEHSGEEWKSKELLETLKSYNPNIIVNSRIGGGYGDYATPEQGVPVSRPSAPYWELCITTNNNWGYQMTDTAYKTPSELLRIFVGCLQKGGNMLMNIGPKADGTIPVEAENILEEFGRWTNKHESAIYQTKPGISEGHVFAPTTLSSDSTILYVYLDYKVNESLAIKGLKNNVNRIWVVGDGRKLNHKSVGKQYWSEVPGILYIDIPDEVYDPQITVLAILLDGPIDLYTEAGHVIESN</sequence>
<keyword evidence="9" id="KW-1185">Reference proteome</keyword>
<proteinExistence type="inferred from homology"/>
<evidence type="ECO:0000256" key="3">
    <source>
        <dbReference type="ARBA" id="ARBA00012662"/>
    </source>
</evidence>
<evidence type="ECO:0000313" key="9">
    <source>
        <dbReference type="Proteomes" id="UP001597361"/>
    </source>
</evidence>
<reference evidence="9" key="1">
    <citation type="journal article" date="2019" name="Int. J. Syst. Evol. Microbiol.">
        <title>The Global Catalogue of Microorganisms (GCM) 10K type strain sequencing project: providing services to taxonomists for standard genome sequencing and annotation.</title>
        <authorList>
            <consortium name="The Broad Institute Genomics Platform"/>
            <consortium name="The Broad Institute Genome Sequencing Center for Infectious Disease"/>
            <person name="Wu L."/>
            <person name="Ma J."/>
        </authorList>
    </citation>
    <scope>NUCLEOTIDE SEQUENCE [LARGE SCALE GENOMIC DNA]</scope>
    <source>
        <strain evidence="9">CGMCC 1.15180</strain>
    </source>
</reference>
<dbReference type="Gene3D" id="3.20.20.80">
    <property type="entry name" value="Glycosidases"/>
    <property type="match status" value="1"/>
</dbReference>
<comment type="similarity">
    <text evidence="2">Belongs to the glycosyl hydrolase 29 family.</text>
</comment>
<dbReference type="InterPro" id="IPR057739">
    <property type="entry name" value="Glyco_hydro_29_N"/>
</dbReference>
<dbReference type="EC" id="3.2.1.51" evidence="3"/>
<name>A0ABW4VSY1_9BACT</name>
<dbReference type="PANTHER" id="PTHR10030:SF37">
    <property type="entry name" value="ALPHA-L-FUCOSIDASE-RELATED"/>
    <property type="match status" value="1"/>
</dbReference>
<dbReference type="InterPro" id="IPR017853">
    <property type="entry name" value="GH"/>
</dbReference>
<evidence type="ECO:0000256" key="5">
    <source>
        <dbReference type="ARBA" id="ARBA00022801"/>
    </source>
</evidence>
<dbReference type="PRINTS" id="PR00741">
    <property type="entry name" value="GLHYDRLASE29"/>
</dbReference>
<organism evidence="8 9">
    <name type="scientific">Belliella marina</name>
    <dbReference type="NCBI Taxonomy" id="1644146"/>
    <lineage>
        <taxon>Bacteria</taxon>
        <taxon>Pseudomonadati</taxon>
        <taxon>Bacteroidota</taxon>
        <taxon>Cytophagia</taxon>
        <taxon>Cytophagales</taxon>
        <taxon>Cyclobacteriaceae</taxon>
        <taxon>Belliella</taxon>
    </lineage>
</organism>
<evidence type="ECO:0000256" key="4">
    <source>
        <dbReference type="ARBA" id="ARBA00022729"/>
    </source>
</evidence>
<comment type="function">
    <text evidence="1">Alpha-L-fucosidase is responsible for hydrolyzing the alpha-1,6-linked fucose joined to the reducing-end N-acetylglucosamine of the carbohydrate moieties of glycoproteins.</text>
</comment>
<gene>
    <name evidence="8" type="ORF">ACFSKL_20730</name>
</gene>
<evidence type="ECO:0000256" key="1">
    <source>
        <dbReference type="ARBA" id="ARBA00004071"/>
    </source>
</evidence>
<dbReference type="Pfam" id="PF01120">
    <property type="entry name" value="Alpha_L_fucos"/>
    <property type="match status" value="1"/>
</dbReference>
<dbReference type="PIRSF" id="PIRSF001092">
    <property type="entry name" value="Alpha-L-fucosidase"/>
    <property type="match status" value="1"/>
</dbReference>
<keyword evidence="4" id="KW-0732">Signal</keyword>